<evidence type="ECO:0000256" key="1">
    <source>
        <dbReference type="SAM" id="MobiDB-lite"/>
    </source>
</evidence>
<evidence type="ECO:0000313" key="3">
    <source>
        <dbReference type="Proteomes" id="UP001374535"/>
    </source>
</evidence>
<name>A0AAQ3PDE1_VIGMU</name>
<dbReference type="EMBL" id="CP144700">
    <property type="protein sequence ID" value="WVZ25465.1"/>
    <property type="molecule type" value="Genomic_DNA"/>
</dbReference>
<keyword evidence="3" id="KW-1185">Reference proteome</keyword>
<dbReference type="AlphaFoldDB" id="A0AAQ3PDE1"/>
<organism evidence="2 3">
    <name type="scientific">Vigna mungo</name>
    <name type="common">Black gram</name>
    <name type="synonym">Phaseolus mungo</name>
    <dbReference type="NCBI Taxonomy" id="3915"/>
    <lineage>
        <taxon>Eukaryota</taxon>
        <taxon>Viridiplantae</taxon>
        <taxon>Streptophyta</taxon>
        <taxon>Embryophyta</taxon>
        <taxon>Tracheophyta</taxon>
        <taxon>Spermatophyta</taxon>
        <taxon>Magnoliopsida</taxon>
        <taxon>eudicotyledons</taxon>
        <taxon>Gunneridae</taxon>
        <taxon>Pentapetalae</taxon>
        <taxon>rosids</taxon>
        <taxon>fabids</taxon>
        <taxon>Fabales</taxon>
        <taxon>Fabaceae</taxon>
        <taxon>Papilionoideae</taxon>
        <taxon>50 kb inversion clade</taxon>
        <taxon>NPAAA clade</taxon>
        <taxon>indigoferoid/millettioid clade</taxon>
        <taxon>Phaseoleae</taxon>
        <taxon>Vigna</taxon>
    </lineage>
</organism>
<dbReference type="Proteomes" id="UP001374535">
    <property type="component" value="Chromosome 1"/>
</dbReference>
<feature type="region of interest" description="Disordered" evidence="1">
    <location>
        <begin position="165"/>
        <end position="192"/>
    </location>
</feature>
<reference evidence="2 3" key="1">
    <citation type="journal article" date="2023" name="Life. Sci Alliance">
        <title>Evolutionary insights into 3D genome organization and epigenetic landscape of Vigna mungo.</title>
        <authorList>
            <person name="Junaid A."/>
            <person name="Singh B."/>
            <person name="Bhatia S."/>
        </authorList>
    </citation>
    <scope>NUCLEOTIDE SEQUENCE [LARGE SCALE GENOMIC DNA]</scope>
    <source>
        <strain evidence="2">Urdbean</strain>
    </source>
</reference>
<proteinExistence type="predicted"/>
<accession>A0AAQ3PDE1</accession>
<protein>
    <submittedName>
        <fullName evidence="2">Uncharacterized protein</fullName>
    </submittedName>
</protein>
<gene>
    <name evidence="2" type="ORF">V8G54_004009</name>
</gene>
<evidence type="ECO:0000313" key="2">
    <source>
        <dbReference type="EMBL" id="WVZ25465.1"/>
    </source>
</evidence>
<sequence length="371" mass="41332">MKKLCGLGYNVEDTIPNGLYSVPTSPDSVPMHRRLGVVFGSFVLDSILTIIIFDSAPWIRFHDVQKCMETSYSVTRLVVTEYMDLIMDSSAEIFHSRRECFCASHALLKFKLQIVELYGNEKISSGFCLIGHIHNMYVMVLHPCMDQLETRGFIFLTVHITTSTKSDCRAGPPPSLKFRRRPQTPPGPPLAATSNLLLPLPFSRVRGEHTPFTLCFRHRCRPQLSLHRSTLSLSSPKTLPRRRRQRRSPSIFVRGFSFFSLKLQAPPAVPPPTSSSSTADDGDENVLKPIEAMLRGSTCLYAGRLGSLGIQVHNEGEGNMIFLSLAVSSKPKPEVLALKMGLCFSGVLSLHSSSLNRPHYPGKISKFPCPF</sequence>